<organism evidence="1 2">
    <name type="scientific">Magnetospirillum gryphiswaldense (strain DSM 6361 / JCM 21280 / NBRC 15271 / MSR-1)</name>
    <dbReference type="NCBI Taxonomy" id="431944"/>
    <lineage>
        <taxon>Bacteria</taxon>
        <taxon>Pseudomonadati</taxon>
        <taxon>Pseudomonadota</taxon>
        <taxon>Alphaproteobacteria</taxon>
        <taxon>Rhodospirillales</taxon>
        <taxon>Rhodospirillaceae</taxon>
        <taxon>Magnetospirillum</taxon>
    </lineage>
</organism>
<dbReference type="KEGG" id="mgy:MGMSRv2__1920"/>
<dbReference type="EMBL" id="HG794546">
    <property type="protein sequence ID" value="CDK99135.1"/>
    <property type="molecule type" value="Genomic_DNA"/>
</dbReference>
<keyword evidence="2" id="KW-1185">Reference proteome</keyword>
<dbReference type="HOGENOM" id="CLU_2974106_0_0_5"/>
<evidence type="ECO:0000313" key="1">
    <source>
        <dbReference type="EMBL" id="CDK99135.1"/>
    </source>
</evidence>
<sequence length="58" mass="7071">MFRSWLRQLIRMIDTHIKIMLRPWFQFLFKKGVPMVNPWVDLAAAVIYLLAVCIERFF</sequence>
<accession>V6F0V2</accession>
<protein>
    <submittedName>
        <fullName evidence="1">Uncharacterized protein</fullName>
    </submittedName>
</protein>
<proteinExistence type="predicted"/>
<dbReference type="Proteomes" id="UP000018922">
    <property type="component" value="Chromosome I"/>
</dbReference>
<dbReference type="AlphaFoldDB" id="V6F0V2"/>
<name>V6F0V2_MAGGM</name>
<evidence type="ECO:0000313" key="2">
    <source>
        <dbReference type="Proteomes" id="UP000018922"/>
    </source>
</evidence>
<gene>
    <name evidence="1" type="ordered locus">MGMSRv2__1920</name>
</gene>
<reference evidence="1 2" key="1">
    <citation type="journal article" date="2014" name="Genome Announc.">
        <title>Complete genome sequence of Magnetospirillum gryphiswaldense MSR-1.</title>
        <authorList>
            <person name="Wang X."/>
            <person name="Wang Q."/>
            <person name="Zhang W."/>
            <person name="Wang Y."/>
            <person name="Li L."/>
            <person name="Wen T."/>
            <person name="Zhang T."/>
            <person name="Zhang Y."/>
            <person name="Xu J."/>
            <person name="Hu J."/>
            <person name="Li S."/>
            <person name="Liu L."/>
            <person name="Liu J."/>
            <person name="Jiang W."/>
            <person name="Tian J."/>
            <person name="Li Y."/>
            <person name="Schuler D."/>
            <person name="Wang L."/>
            <person name="Li J."/>
        </authorList>
    </citation>
    <scope>NUCLEOTIDE SEQUENCE [LARGE SCALE GENOMIC DNA]</scope>
    <source>
        <strain evidence="2">DSM 6361 / JCM 21280 / NBRC 15271 / MSR-1</strain>
    </source>
</reference>